<evidence type="ECO:0000313" key="5">
    <source>
        <dbReference type="Proteomes" id="UP000182015"/>
    </source>
</evidence>
<dbReference type="AlphaFoldDB" id="A0A1L8MN50"/>
<organism evidence="4 5">
    <name type="scientific">Streptococcus bovimastitidis</name>
    <dbReference type="NCBI Taxonomy" id="1856638"/>
    <lineage>
        <taxon>Bacteria</taxon>
        <taxon>Bacillati</taxon>
        <taxon>Bacillota</taxon>
        <taxon>Bacilli</taxon>
        <taxon>Lactobacillales</taxon>
        <taxon>Streptococcaceae</taxon>
        <taxon>Streptococcus</taxon>
    </lineage>
</organism>
<evidence type="ECO:0000256" key="2">
    <source>
        <dbReference type="ARBA" id="ARBA00023016"/>
    </source>
</evidence>
<gene>
    <name evidence="4" type="ORF">A9Q68_01280</name>
</gene>
<comment type="caution">
    <text evidence="4">The sequence shown here is derived from an EMBL/GenBank/DDBJ whole genome shotgun (WGS) entry which is preliminary data.</text>
</comment>
<dbReference type="SUPFAM" id="SSF46565">
    <property type="entry name" value="Chaperone J-domain"/>
    <property type="match status" value="1"/>
</dbReference>
<protein>
    <recommendedName>
        <fullName evidence="6">Molecular chaperone DnaJ</fullName>
    </recommendedName>
</protein>
<dbReference type="InterPro" id="IPR036869">
    <property type="entry name" value="J_dom_sf"/>
</dbReference>
<keyword evidence="5" id="KW-1185">Reference proteome</keyword>
<proteinExistence type="predicted"/>
<dbReference type="Proteomes" id="UP000182015">
    <property type="component" value="Unassembled WGS sequence"/>
</dbReference>
<accession>A0A1L8MN50</accession>
<dbReference type="OrthoDB" id="2216447at2"/>
<reference evidence="5" key="1">
    <citation type="submission" date="2016-06" db="EMBL/GenBank/DDBJ databases">
        <authorList>
            <person name="de Vries S.P.W."/>
            <person name="Hadjirin N.F."/>
            <person name="Lay E.M."/>
            <person name="Zadoks R.N."/>
            <person name="Peacock S.J."/>
            <person name="Parkhill J."/>
            <person name="Grant A.J."/>
            <person name="Mcdougall S."/>
            <person name="Holmes M.A."/>
        </authorList>
    </citation>
    <scope>NUCLEOTIDE SEQUENCE [LARGE SCALE GENOMIC DNA]</scope>
    <source>
        <strain evidence="5">NZ1587</strain>
    </source>
</reference>
<dbReference type="STRING" id="1856638.A9Q68_01280"/>
<dbReference type="EMBL" id="LZDD01000001">
    <property type="protein sequence ID" value="OJF72204.1"/>
    <property type="molecule type" value="Genomic_DNA"/>
</dbReference>
<name>A0A1L8MN50_9STRE</name>
<sequence>MENNHLLPGLSPIKNAVDALRKEIVDFVFERDQLKFTVCENIKASYIREYGDLEYRIYQAYTVFMRLRRKKDFIQARINRQEEINLDEIETLLDKEFQHFQETLNSKLEEISKAVERVNGTPLTKDESIELKQLYKLLVKKLHPDLHPDQSVQDAEFFKSVVSAFKACDLKTLRLIDLLLHEGSSDSETGLSTVNDSLEQEQKKLETIRKNIQNEIEEIKANVPYTLNEYIASDDIIRKRKDSLQKQLVAYQEAIKTQKEALKELLGNKHK</sequence>
<dbReference type="GO" id="GO:0006260">
    <property type="term" value="P:DNA replication"/>
    <property type="evidence" value="ECO:0007669"/>
    <property type="project" value="UniProtKB-KW"/>
</dbReference>
<evidence type="ECO:0008006" key="6">
    <source>
        <dbReference type="Google" id="ProtNLM"/>
    </source>
</evidence>
<evidence type="ECO:0000256" key="3">
    <source>
        <dbReference type="SAM" id="Coils"/>
    </source>
</evidence>
<keyword evidence="3" id="KW-0175">Coiled coil</keyword>
<keyword evidence="2" id="KW-0346">Stress response</keyword>
<keyword evidence="1" id="KW-0235">DNA replication</keyword>
<dbReference type="RefSeq" id="WP_071792859.1">
    <property type="nucleotide sequence ID" value="NZ_LZDD01000001.1"/>
</dbReference>
<feature type="coiled-coil region" evidence="3">
    <location>
        <begin position="191"/>
        <end position="268"/>
    </location>
</feature>
<evidence type="ECO:0000256" key="1">
    <source>
        <dbReference type="ARBA" id="ARBA00022705"/>
    </source>
</evidence>
<evidence type="ECO:0000313" key="4">
    <source>
        <dbReference type="EMBL" id="OJF72204.1"/>
    </source>
</evidence>